<dbReference type="EMBL" id="OX465081">
    <property type="protein sequence ID" value="CAI9288040.1"/>
    <property type="molecule type" value="Genomic_DNA"/>
</dbReference>
<accession>A0AA36EBM0</accession>
<keyword evidence="2" id="KW-1185">Reference proteome</keyword>
<name>A0AA36EBM0_LACSI</name>
<organism evidence="1 2">
    <name type="scientific">Lactuca saligna</name>
    <name type="common">Willowleaf lettuce</name>
    <dbReference type="NCBI Taxonomy" id="75948"/>
    <lineage>
        <taxon>Eukaryota</taxon>
        <taxon>Viridiplantae</taxon>
        <taxon>Streptophyta</taxon>
        <taxon>Embryophyta</taxon>
        <taxon>Tracheophyta</taxon>
        <taxon>Spermatophyta</taxon>
        <taxon>Magnoliopsida</taxon>
        <taxon>eudicotyledons</taxon>
        <taxon>Gunneridae</taxon>
        <taxon>Pentapetalae</taxon>
        <taxon>asterids</taxon>
        <taxon>campanulids</taxon>
        <taxon>Asterales</taxon>
        <taxon>Asteraceae</taxon>
        <taxon>Cichorioideae</taxon>
        <taxon>Cichorieae</taxon>
        <taxon>Lactucinae</taxon>
        <taxon>Lactuca</taxon>
    </lineage>
</organism>
<protein>
    <submittedName>
        <fullName evidence="1">Uncharacterized protein</fullName>
    </submittedName>
</protein>
<proteinExistence type="predicted"/>
<evidence type="ECO:0000313" key="1">
    <source>
        <dbReference type="EMBL" id="CAI9288040.1"/>
    </source>
</evidence>
<dbReference type="Proteomes" id="UP001177003">
    <property type="component" value="Chromosome 5"/>
</dbReference>
<dbReference type="AlphaFoldDB" id="A0AA36EBM0"/>
<sequence>MIGIIQKTKNEELCEARWELFDGLKSYPIGGDIGTKRSMGLVDSNPFFVGSTSSVKKENATKLVSHCKQLVEDPNWYDREESVSPTWEGFDGRAMELQGE</sequence>
<gene>
    <name evidence="1" type="ORF">LSALG_LOCUS27366</name>
</gene>
<evidence type="ECO:0000313" key="2">
    <source>
        <dbReference type="Proteomes" id="UP001177003"/>
    </source>
</evidence>
<reference evidence="1" key="1">
    <citation type="submission" date="2023-04" db="EMBL/GenBank/DDBJ databases">
        <authorList>
            <person name="Vijverberg K."/>
            <person name="Xiong W."/>
            <person name="Schranz E."/>
        </authorList>
    </citation>
    <scope>NUCLEOTIDE SEQUENCE</scope>
</reference>